<dbReference type="EMBL" id="FZOL01000007">
    <property type="protein sequence ID" value="SNS39365.1"/>
    <property type="molecule type" value="Genomic_DNA"/>
</dbReference>
<evidence type="ECO:0000313" key="2">
    <source>
        <dbReference type="EMBL" id="SNS39365.1"/>
    </source>
</evidence>
<accession>A0A239E3P7</accession>
<dbReference type="InterPro" id="IPR020845">
    <property type="entry name" value="AMP-binding_CS"/>
</dbReference>
<dbReference type="OrthoDB" id="9803968at2"/>
<dbReference type="Pfam" id="PF00501">
    <property type="entry name" value="AMP-binding"/>
    <property type="match status" value="1"/>
</dbReference>
<dbReference type="PANTHER" id="PTHR43767:SF1">
    <property type="entry name" value="NONRIBOSOMAL PEPTIDE SYNTHASE PES1 (EUROFUNG)-RELATED"/>
    <property type="match status" value="1"/>
</dbReference>
<dbReference type="InterPro" id="IPR050237">
    <property type="entry name" value="ATP-dep_AMP-bd_enzyme"/>
</dbReference>
<dbReference type="RefSeq" id="WP_042125670.1">
    <property type="nucleotide sequence ID" value="NZ_FZOL01000007.1"/>
</dbReference>
<dbReference type="Proteomes" id="UP000198407">
    <property type="component" value="Unassembled WGS sequence"/>
</dbReference>
<reference evidence="3" key="1">
    <citation type="submission" date="2017-06" db="EMBL/GenBank/DDBJ databases">
        <authorList>
            <person name="Varghese N."/>
            <person name="Submissions S."/>
        </authorList>
    </citation>
    <scope>NUCLEOTIDE SEQUENCE [LARGE SCALE GENOMIC DNA]</scope>
    <source>
        <strain evidence="3">DSM 22348</strain>
    </source>
</reference>
<dbReference type="PANTHER" id="PTHR43767">
    <property type="entry name" value="LONG-CHAIN-FATTY-ACID--COA LIGASE"/>
    <property type="match status" value="1"/>
</dbReference>
<protein>
    <submittedName>
        <fullName evidence="2">Acyl-CoA synthetase (AMP-forming)/AMP-acid ligase II</fullName>
    </submittedName>
</protein>
<dbReference type="GO" id="GO:0016878">
    <property type="term" value="F:acid-thiol ligase activity"/>
    <property type="evidence" value="ECO:0007669"/>
    <property type="project" value="UniProtKB-ARBA"/>
</dbReference>
<dbReference type="Gene3D" id="3.40.50.12780">
    <property type="entry name" value="N-terminal domain of ligase-like"/>
    <property type="match status" value="1"/>
</dbReference>
<proteinExistence type="predicted"/>
<dbReference type="InterPro" id="IPR042099">
    <property type="entry name" value="ANL_N_sf"/>
</dbReference>
<dbReference type="SUPFAM" id="SSF56801">
    <property type="entry name" value="Acetyl-CoA synthetase-like"/>
    <property type="match status" value="1"/>
</dbReference>
<dbReference type="PROSITE" id="PS00455">
    <property type="entry name" value="AMP_BINDING"/>
    <property type="match status" value="1"/>
</dbReference>
<dbReference type="Gene3D" id="3.30.300.30">
    <property type="match status" value="1"/>
</dbReference>
<keyword evidence="3" id="KW-1185">Reference proteome</keyword>
<evidence type="ECO:0000313" key="3">
    <source>
        <dbReference type="Proteomes" id="UP000198407"/>
    </source>
</evidence>
<dbReference type="CDD" id="cd04433">
    <property type="entry name" value="AFD_class_I"/>
    <property type="match status" value="1"/>
</dbReference>
<sequence length="499" mass="53749">MIDSSPSLVAAINHWAATCPDEPACIEGSTELSWADFSKYVQAAIERLPADAGSTVGLVAGNNAEHMVFACAVIATGRAFQTFPVDVADDVLAVLLRNSGVAQLFTDDENKARCLALVEPDIDVMAIQRNQLPGLGDGVPCLLRDNSPQGNDDLSIVFSSGTTGQPKGIVHSAAARRVVAEAVAGLGLTRGAVNLVCLPMHNNLSMVTWLSALWNGACNVVLTRFDPVELGQAALRRRATHLVMSPLHYRELLSAPVDRQTQFASLHLHICSSSRLHAWEKRQVVEGLPGRFAEIYGVTEGGVGTLLDCSAEPRKLHTVGKPLPGYDMRIIDEQGQEVAHGVVGRIVGRSHFMMTRYASHGSMEVWTAPGMAEDLPPFIVPGDLGYLDAEGYLVVCDRAIDAAMWQGNPVFPSDIEAFIAAEYQARDVAAKVYRDSAGDLESVAIYLVPTATVSSSPETVMAKVDARFNLDGRLRLHFVEALPRNAMGKILRHRLAEPA</sequence>
<dbReference type="STRING" id="1215104.GCA_000730585_02431"/>
<gene>
    <name evidence="2" type="ORF">SAMN05444352_10788</name>
</gene>
<keyword evidence="2" id="KW-0436">Ligase</keyword>
<feature type="domain" description="AMP-dependent synthetase/ligase" evidence="1">
    <location>
        <begin position="14"/>
        <end position="357"/>
    </location>
</feature>
<dbReference type="InterPro" id="IPR000873">
    <property type="entry name" value="AMP-dep_synth/lig_dom"/>
</dbReference>
<name>A0A239E3P7_9PSED</name>
<evidence type="ECO:0000259" key="1">
    <source>
        <dbReference type="Pfam" id="PF00501"/>
    </source>
</evidence>
<organism evidence="2 3">
    <name type="scientific">Pseudomonas japonica</name>
    <dbReference type="NCBI Taxonomy" id="256466"/>
    <lineage>
        <taxon>Bacteria</taxon>
        <taxon>Pseudomonadati</taxon>
        <taxon>Pseudomonadota</taxon>
        <taxon>Gammaproteobacteria</taxon>
        <taxon>Pseudomonadales</taxon>
        <taxon>Pseudomonadaceae</taxon>
        <taxon>Pseudomonas</taxon>
    </lineage>
</organism>
<dbReference type="InterPro" id="IPR045851">
    <property type="entry name" value="AMP-bd_C_sf"/>
</dbReference>
<dbReference type="AlphaFoldDB" id="A0A239E3P7"/>